<evidence type="ECO:0000313" key="1">
    <source>
        <dbReference type="EMBL" id="OEV12467.1"/>
    </source>
</evidence>
<keyword evidence="2" id="KW-1185">Reference proteome</keyword>
<name>A0A1E7L8C9_9ACTN</name>
<gene>
    <name evidence="1" type="ORF">AN218_08105</name>
</gene>
<protein>
    <submittedName>
        <fullName evidence="1">Uncharacterized protein</fullName>
    </submittedName>
</protein>
<comment type="caution">
    <text evidence="1">The sequence shown here is derived from an EMBL/GenBank/DDBJ whole genome shotgun (WGS) entry which is preliminary data.</text>
</comment>
<dbReference type="EMBL" id="LJGW01000139">
    <property type="protein sequence ID" value="OEV12467.1"/>
    <property type="molecule type" value="Genomic_DNA"/>
</dbReference>
<dbReference type="Proteomes" id="UP000176005">
    <property type="component" value="Unassembled WGS sequence"/>
</dbReference>
<sequence length="221" mass="24063">MKSLDTIDLEDREEVLAWIAAKTAVTVEKLNAEGHDLKIVMDRLTNDYTLNSLRSLYADTAGKVNPGDRADAVERLAQILFSSYVTVHDLGNAQYAIDPTDTSDEAETARLMMDNPLAFCTVCGWSAWSPAEAEGDCDCPPVIDVPGSQPLPHGRDIPDMATDPDGWARTWGGRCGQTFEVDAGDGIPQLWDGLTWQQHERAVAQSGIGKSAKVLAVRYTP</sequence>
<reference evidence="1 2" key="1">
    <citation type="journal article" date="2016" name="Front. Microbiol.">
        <title>Comparative Genomics Analysis of Streptomyces Species Reveals Their Adaptation to the Marine Environment and Their Diversity at the Genomic Level.</title>
        <authorList>
            <person name="Tian X."/>
            <person name="Zhang Z."/>
            <person name="Yang T."/>
            <person name="Chen M."/>
            <person name="Li J."/>
            <person name="Chen F."/>
            <person name="Yang J."/>
            <person name="Li W."/>
            <person name="Zhang B."/>
            <person name="Zhang Z."/>
            <person name="Wu J."/>
            <person name="Zhang C."/>
            <person name="Long L."/>
            <person name="Xiao J."/>
        </authorList>
    </citation>
    <scope>NUCLEOTIDE SEQUENCE [LARGE SCALE GENOMIC DNA]</scope>
    <source>
        <strain evidence="1 2">SCSIO 10429</strain>
    </source>
</reference>
<evidence type="ECO:0000313" key="2">
    <source>
        <dbReference type="Proteomes" id="UP000176005"/>
    </source>
</evidence>
<dbReference type="RefSeq" id="WP_070016081.1">
    <property type="nucleotide sequence ID" value="NZ_LJGW01000139.1"/>
</dbReference>
<organism evidence="1 2">
    <name type="scientific">Streptomyces nanshensis</name>
    <dbReference type="NCBI Taxonomy" id="518642"/>
    <lineage>
        <taxon>Bacteria</taxon>
        <taxon>Bacillati</taxon>
        <taxon>Actinomycetota</taxon>
        <taxon>Actinomycetes</taxon>
        <taxon>Kitasatosporales</taxon>
        <taxon>Streptomycetaceae</taxon>
        <taxon>Streptomyces</taxon>
    </lineage>
</organism>
<dbReference type="AlphaFoldDB" id="A0A1E7L8C9"/>
<proteinExistence type="predicted"/>
<accession>A0A1E7L8C9</accession>